<evidence type="ECO:0000313" key="8">
    <source>
        <dbReference type="RefSeq" id="XP_006818914.1"/>
    </source>
</evidence>
<dbReference type="RefSeq" id="XP_006818914.1">
    <property type="nucleotide sequence ID" value="XM_006818851.1"/>
</dbReference>
<sequence length="93" mass="10477">MVSCSPDIQWFIIRDCSSFLVKGNRTVFTKEPNNLTNKNSFRYNGLIHKKTVGVEPAEDGKGVVLAALRRTSAILKSQKPVTAVKKRTRTKRE</sequence>
<evidence type="ECO:0000256" key="4">
    <source>
        <dbReference type="ARBA" id="ARBA00035223"/>
    </source>
</evidence>
<dbReference type="Proteomes" id="UP000694865">
    <property type="component" value="Unplaced"/>
</dbReference>
<organism evidence="7 8">
    <name type="scientific">Saccoglossus kowalevskii</name>
    <name type="common">Acorn worm</name>
    <dbReference type="NCBI Taxonomy" id="10224"/>
    <lineage>
        <taxon>Eukaryota</taxon>
        <taxon>Metazoa</taxon>
        <taxon>Hemichordata</taxon>
        <taxon>Enteropneusta</taxon>
        <taxon>Harrimaniidae</taxon>
        <taxon>Saccoglossus</taxon>
    </lineage>
</organism>
<dbReference type="InterPro" id="IPR029004">
    <property type="entry name" value="Ribosomal_eL28/Mak16"/>
</dbReference>
<dbReference type="PANTHER" id="PTHR10544">
    <property type="entry name" value="60S RIBOSOMAL PROTEIN L28"/>
    <property type="match status" value="1"/>
</dbReference>
<name>A0ABM0MFX3_SACKO</name>
<keyword evidence="2" id="KW-0689">Ribosomal protein</keyword>
<gene>
    <name evidence="8" type="primary">LOC102800516</name>
</gene>
<comment type="similarity">
    <text evidence="1">Belongs to the eukaryotic ribosomal protein eL28 family.</text>
</comment>
<keyword evidence="3" id="KW-0687">Ribonucleoprotein</keyword>
<accession>A0ABM0MFX3</accession>
<dbReference type="InterPro" id="IPR002672">
    <property type="entry name" value="Ribosomal_eL28"/>
</dbReference>
<proteinExistence type="inferred from homology"/>
<evidence type="ECO:0000256" key="3">
    <source>
        <dbReference type="ARBA" id="ARBA00023274"/>
    </source>
</evidence>
<evidence type="ECO:0000313" key="7">
    <source>
        <dbReference type="Proteomes" id="UP000694865"/>
    </source>
</evidence>
<evidence type="ECO:0000256" key="5">
    <source>
        <dbReference type="ARBA" id="ARBA00035330"/>
    </source>
</evidence>
<evidence type="ECO:0000256" key="2">
    <source>
        <dbReference type="ARBA" id="ARBA00022980"/>
    </source>
</evidence>
<evidence type="ECO:0000259" key="6">
    <source>
        <dbReference type="Pfam" id="PF01778"/>
    </source>
</evidence>
<evidence type="ECO:0000256" key="1">
    <source>
        <dbReference type="ARBA" id="ARBA00007926"/>
    </source>
</evidence>
<dbReference type="Pfam" id="PF01778">
    <property type="entry name" value="Ribosomal_L28e"/>
    <property type="match status" value="1"/>
</dbReference>
<dbReference type="Gene3D" id="3.30.390.110">
    <property type="match status" value="1"/>
</dbReference>
<keyword evidence="7" id="KW-1185">Reference proteome</keyword>
<reference evidence="8" key="1">
    <citation type="submission" date="2025-08" db="UniProtKB">
        <authorList>
            <consortium name="RefSeq"/>
        </authorList>
    </citation>
    <scope>IDENTIFICATION</scope>
    <source>
        <tissue evidence="8">Testes</tissue>
    </source>
</reference>
<feature type="domain" description="Ribosomal eL28/Mak16" evidence="6">
    <location>
        <begin position="8"/>
        <end position="88"/>
    </location>
</feature>
<protein>
    <recommendedName>
        <fullName evidence="4">Large ribosomal subunit protein eL28</fullName>
    </recommendedName>
    <alternativeName>
        <fullName evidence="5">60S ribosomal protein L28</fullName>
    </alternativeName>
</protein>
<dbReference type="GeneID" id="102800516"/>